<dbReference type="FunFam" id="3.40.50.300:FF:000299">
    <property type="entry name" value="ABC transporter ATP-binding protein/permease"/>
    <property type="match status" value="1"/>
</dbReference>
<dbReference type="GO" id="GO:0005524">
    <property type="term" value="F:ATP binding"/>
    <property type="evidence" value="ECO:0007669"/>
    <property type="project" value="UniProtKB-KW"/>
</dbReference>
<dbReference type="Proteomes" id="UP000261931">
    <property type="component" value="Unassembled WGS sequence"/>
</dbReference>
<keyword evidence="5" id="KW-0204">Cytolysis</keyword>
<accession>A0A372EIU4</accession>
<gene>
    <name evidence="16" type="ORF">DY262_10950</name>
</gene>
<evidence type="ECO:0000256" key="5">
    <source>
        <dbReference type="ARBA" id="ARBA00022735"/>
    </source>
</evidence>
<dbReference type="PANTHER" id="PTHR24221:SF654">
    <property type="entry name" value="ATP-BINDING CASSETTE SUB-FAMILY B MEMBER 6"/>
    <property type="match status" value="1"/>
</dbReference>
<feature type="transmembrane region" description="Helical" evidence="13">
    <location>
        <begin position="157"/>
        <end position="176"/>
    </location>
</feature>
<dbReference type="SUPFAM" id="SSF52540">
    <property type="entry name" value="P-loop containing nucleoside triphosphate hydrolases"/>
    <property type="match status" value="1"/>
</dbReference>
<dbReference type="Pfam" id="PF00005">
    <property type="entry name" value="ABC_tran"/>
    <property type="match status" value="1"/>
</dbReference>
<reference evidence="16 17" key="1">
    <citation type="submission" date="2018-08" db="EMBL/GenBank/DDBJ databases">
        <title>Hydrogenophaga sp. LA-38 isolated from sludge.</title>
        <authorList>
            <person name="Im W.-T."/>
        </authorList>
    </citation>
    <scope>NUCLEOTIDE SEQUENCE [LARGE SCALE GENOMIC DNA]</scope>
    <source>
        <strain evidence="16 17">LA-38</strain>
    </source>
</reference>
<keyword evidence="3" id="KW-1003">Cell membrane</keyword>
<dbReference type="InterPro" id="IPR017871">
    <property type="entry name" value="ABC_transporter-like_CS"/>
</dbReference>
<dbReference type="InterPro" id="IPR036640">
    <property type="entry name" value="ABC1_TM_sf"/>
</dbReference>
<keyword evidence="7 16" id="KW-0067">ATP-binding</keyword>
<feature type="transmembrane region" description="Helical" evidence="13">
    <location>
        <begin position="26"/>
        <end position="48"/>
    </location>
</feature>
<evidence type="ECO:0000256" key="3">
    <source>
        <dbReference type="ARBA" id="ARBA00022475"/>
    </source>
</evidence>
<evidence type="ECO:0000313" key="17">
    <source>
        <dbReference type="Proteomes" id="UP000261931"/>
    </source>
</evidence>
<keyword evidence="2" id="KW-0813">Transport</keyword>
<keyword evidence="17" id="KW-1185">Reference proteome</keyword>
<protein>
    <recommendedName>
        <fullName evidence="12">Cyclolysin secretion/processing ATP-binding protein CyaB</fullName>
    </recommendedName>
</protein>
<evidence type="ECO:0000256" key="1">
    <source>
        <dbReference type="ARBA" id="ARBA00004651"/>
    </source>
</evidence>
<evidence type="ECO:0000256" key="9">
    <source>
        <dbReference type="ARBA" id="ARBA00023136"/>
    </source>
</evidence>
<dbReference type="Gene3D" id="3.40.50.300">
    <property type="entry name" value="P-loop containing nucleotide triphosphate hydrolases"/>
    <property type="match status" value="1"/>
</dbReference>
<dbReference type="InterPro" id="IPR003593">
    <property type="entry name" value="AAA+_ATPase"/>
</dbReference>
<dbReference type="PROSITE" id="PS50929">
    <property type="entry name" value="ABC_TM1F"/>
    <property type="match status" value="1"/>
</dbReference>
<dbReference type="EMBL" id="QVLS01000006">
    <property type="protein sequence ID" value="RFP78613.1"/>
    <property type="molecule type" value="Genomic_DNA"/>
</dbReference>
<keyword evidence="9 13" id="KW-0472">Membrane</keyword>
<feature type="domain" description="ABC transporter" evidence="14">
    <location>
        <begin position="356"/>
        <end position="590"/>
    </location>
</feature>
<keyword evidence="8 13" id="KW-1133">Transmembrane helix</keyword>
<dbReference type="PROSITE" id="PS00211">
    <property type="entry name" value="ABC_TRANSPORTER_1"/>
    <property type="match status" value="1"/>
</dbReference>
<evidence type="ECO:0000256" key="11">
    <source>
        <dbReference type="ARBA" id="ARBA00061173"/>
    </source>
</evidence>
<proteinExistence type="inferred from homology"/>
<dbReference type="GO" id="GO:0140359">
    <property type="term" value="F:ABC-type transporter activity"/>
    <property type="evidence" value="ECO:0007669"/>
    <property type="project" value="InterPro"/>
</dbReference>
<evidence type="ECO:0000256" key="4">
    <source>
        <dbReference type="ARBA" id="ARBA00022692"/>
    </source>
</evidence>
<dbReference type="GO" id="GO:0034040">
    <property type="term" value="F:ATPase-coupled lipid transmembrane transporter activity"/>
    <property type="evidence" value="ECO:0007669"/>
    <property type="project" value="TreeGrafter"/>
</dbReference>
<evidence type="ECO:0000256" key="10">
    <source>
        <dbReference type="ARBA" id="ARBA00055355"/>
    </source>
</evidence>
<dbReference type="InterPro" id="IPR011527">
    <property type="entry name" value="ABC1_TM_dom"/>
</dbReference>
<feature type="domain" description="ABC transmembrane type-1" evidence="15">
    <location>
        <begin position="85"/>
        <end position="321"/>
    </location>
</feature>
<comment type="caution">
    <text evidence="16">The sequence shown here is derived from an EMBL/GenBank/DDBJ whole genome shotgun (WGS) entry which is preliminary data.</text>
</comment>
<keyword evidence="5" id="KW-0354">Hemolysis</keyword>
<sequence length="597" mass="64285">MPRFCGDPVNVLRTYWPFMRPWRHRVSAAIGLGGVAALLEGVALAALLPVLSADAQRSPGARAPWLPDGLPLPGTEGFVALALTAFVVLAALSAWVRYATDALTLHIKTDIEKKARRDMTDALLNMSWTQFMHLNQGDIAKALVVEGLQIGAGVQQVIGGLAAGLAALCYFAVAMFVSLPVASMAAAFAAISFGIHRIASSRTRESASSLSRLSSEIGDASAAIFGNLKYFRSTGFEDVARARARDVFDRFAQAYYDANIQPPRSRAMIEGLGAAFIALFLAAQLFAFRGSAIEALVALAIFYRMAPRLMTLQGSLLQALSVVSWLQTYESRLTLALAHADPPLAQGQEVSLNRGLQLQGVTFAYPGAPPAVRDIDIDIPRGAHIALIGASGSGKSTLVDLITGLLSPSRGRVVIDGVDLSLCDRPSWRRRIGIVMQDAMLLNDTVARNVAFGEDVVDEARVVDCLKLANAWEFVEGFAQGIHEPIAERGARLSGGQRQRLAIARALYHQPSLLILDEATSALDSGSEREFQSAIESLDGKLTILSIAHRLHTVRQAKCIHVLRDGQIVESGNWDLLLAQQGEFHRLLGLQQHASTT</sequence>
<evidence type="ECO:0000313" key="16">
    <source>
        <dbReference type="EMBL" id="RFP78613.1"/>
    </source>
</evidence>
<feature type="transmembrane region" description="Helical" evidence="13">
    <location>
        <begin position="78"/>
        <end position="98"/>
    </location>
</feature>
<evidence type="ECO:0000256" key="13">
    <source>
        <dbReference type="SAM" id="Phobius"/>
    </source>
</evidence>
<dbReference type="GO" id="GO:0016887">
    <property type="term" value="F:ATP hydrolysis activity"/>
    <property type="evidence" value="ECO:0007669"/>
    <property type="project" value="InterPro"/>
</dbReference>
<dbReference type="PANTHER" id="PTHR24221">
    <property type="entry name" value="ATP-BINDING CASSETTE SUB-FAMILY B"/>
    <property type="match status" value="1"/>
</dbReference>
<comment type="function">
    <text evidence="10">Involved in the export of calmodulin-sensitive adenylate cyclase-hemolysin (cyclolysin).</text>
</comment>
<keyword evidence="6" id="KW-0547">Nucleotide-binding</keyword>
<organism evidence="16 17">
    <name type="scientific">Hydrogenophaga borbori</name>
    <dbReference type="NCBI Taxonomy" id="2294117"/>
    <lineage>
        <taxon>Bacteria</taxon>
        <taxon>Pseudomonadati</taxon>
        <taxon>Pseudomonadota</taxon>
        <taxon>Betaproteobacteria</taxon>
        <taxon>Burkholderiales</taxon>
        <taxon>Comamonadaceae</taxon>
        <taxon>Hydrogenophaga</taxon>
    </lineage>
</organism>
<dbReference type="InterPro" id="IPR039421">
    <property type="entry name" value="Type_1_exporter"/>
</dbReference>
<dbReference type="SUPFAM" id="SSF90123">
    <property type="entry name" value="ABC transporter transmembrane region"/>
    <property type="match status" value="1"/>
</dbReference>
<comment type="subcellular location">
    <subcellularLocation>
        <location evidence="1">Cell membrane</location>
        <topology evidence="1">Multi-pass membrane protein</topology>
    </subcellularLocation>
</comment>
<comment type="similarity">
    <text evidence="11">Belongs to the ABC transporter superfamily. Cyclolysin exporter (TC 3.A.1.109.2) family.</text>
</comment>
<evidence type="ECO:0000259" key="14">
    <source>
        <dbReference type="PROSITE" id="PS50893"/>
    </source>
</evidence>
<dbReference type="InterPro" id="IPR003439">
    <property type="entry name" value="ABC_transporter-like_ATP-bd"/>
</dbReference>
<name>A0A372EIU4_9BURK</name>
<dbReference type="SMART" id="SM00382">
    <property type="entry name" value="AAA"/>
    <property type="match status" value="1"/>
</dbReference>
<dbReference type="GO" id="GO:0031640">
    <property type="term" value="P:killing of cells of another organism"/>
    <property type="evidence" value="ECO:0007669"/>
    <property type="project" value="UniProtKB-KW"/>
</dbReference>
<keyword evidence="4 13" id="KW-0812">Transmembrane</keyword>
<dbReference type="AlphaFoldDB" id="A0A372EIU4"/>
<dbReference type="Gene3D" id="1.20.1560.10">
    <property type="entry name" value="ABC transporter type 1, transmembrane domain"/>
    <property type="match status" value="1"/>
</dbReference>
<dbReference type="GO" id="GO:0005886">
    <property type="term" value="C:plasma membrane"/>
    <property type="evidence" value="ECO:0007669"/>
    <property type="project" value="UniProtKB-SubCell"/>
</dbReference>
<evidence type="ECO:0000259" key="15">
    <source>
        <dbReference type="PROSITE" id="PS50929"/>
    </source>
</evidence>
<dbReference type="PROSITE" id="PS50893">
    <property type="entry name" value="ABC_TRANSPORTER_2"/>
    <property type="match status" value="1"/>
</dbReference>
<evidence type="ECO:0000256" key="12">
    <source>
        <dbReference type="ARBA" id="ARBA00072252"/>
    </source>
</evidence>
<evidence type="ECO:0000256" key="6">
    <source>
        <dbReference type="ARBA" id="ARBA00022741"/>
    </source>
</evidence>
<dbReference type="InterPro" id="IPR027417">
    <property type="entry name" value="P-loop_NTPase"/>
</dbReference>
<evidence type="ECO:0000256" key="7">
    <source>
        <dbReference type="ARBA" id="ARBA00022840"/>
    </source>
</evidence>
<evidence type="ECO:0000256" key="2">
    <source>
        <dbReference type="ARBA" id="ARBA00022448"/>
    </source>
</evidence>
<evidence type="ECO:0000256" key="8">
    <source>
        <dbReference type="ARBA" id="ARBA00022989"/>
    </source>
</evidence>